<dbReference type="PANTHER" id="PTHR43272:SF83">
    <property type="entry name" value="ACYL-COA SYNTHETASE LONG-CHAIN, ISOFORM J"/>
    <property type="match status" value="1"/>
</dbReference>
<dbReference type="GO" id="GO:0005811">
    <property type="term" value="C:lipid droplet"/>
    <property type="evidence" value="ECO:0007669"/>
    <property type="project" value="TreeGrafter"/>
</dbReference>
<dbReference type="OrthoDB" id="1700726at2759"/>
<evidence type="ECO:0000259" key="6">
    <source>
        <dbReference type="Pfam" id="PF00501"/>
    </source>
</evidence>
<dbReference type="STRING" id="4829.A0A168NSU8"/>
<reference evidence="7" key="1">
    <citation type="submission" date="2016-04" db="EMBL/GenBank/DDBJ databases">
        <authorList>
            <person name="Evans L.H."/>
            <person name="Alamgir A."/>
            <person name="Owens N."/>
            <person name="Weber N.D."/>
            <person name="Virtaneva K."/>
            <person name="Barbian K."/>
            <person name="Babar A."/>
            <person name="Rosenke K."/>
        </authorList>
    </citation>
    <scope>NUCLEOTIDE SEQUENCE [LARGE SCALE GENOMIC DNA]</scope>
    <source>
        <strain evidence="7">CBS 101.48</strain>
    </source>
</reference>
<dbReference type="PANTHER" id="PTHR43272">
    <property type="entry name" value="LONG-CHAIN-FATTY-ACID--COA LIGASE"/>
    <property type="match status" value="1"/>
</dbReference>
<sequence>MSVTLGTAQEGEGAIRRSVLAQDGLARFPAPDVKTLYDVLQHSVTQRPNHPALGYRSLEKMIQEEKQVTKIVDGVETKQTKTWNFFQLSPYTYVSYAEMSTKVHAIGSGLAHLEWMYMAQGAFTQNITIVTAYDTLGPEGLLHSMNETQVEAVFTSAELLSVVLSILPKCTTKPAVIYTGEAKKQELVDQLKELAPVYTIDELLALGEANPKEAVKPTGEDLACVMYTSGSTGNPKGVILEHSNLVAAIAGVYTLLGHHLRPDDRIQAYLPLAHVLEFLVESLALFLGITLGYGNPRTLTDASVRNCQGDIKEFKPTIMTGVPQVWESIRKGVVANVAKASPTAQAMFQHALSTKSWLMKRKLPSAWLDKLVFNKVKEQVGGRLRFGLSGGAPLALETQDFLSSALAPILGGYGMTESCGMACIMSPEYFGFGHVGLPVPCTEIKLVDVPEANYLSTNSPKPQGEVWIRGPSICRGYYAQEKLTKEAITEDGWLRTGDVGEWNEDGTLSVIDRIKNLVKLSNGEYIALEKLESVYKTVMGVSNVCIYGDSLRPKAVALVVPTESYLRQLAKDQQLDVANGSFESLCQDSQVRKSVLDQLLAQAKKSQLKPSEMIFDVYLCHEEWTSTNGLMTAAQKLKRHEINKTFKQALDEMNAGQKA</sequence>
<evidence type="ECO:0000313" key="7">
    <source>
        <dbReference type="EMBL" id="SAM01128.1"/>
    </source>
</evidence>
<dbReference type="GO" id="GO:0035336">
    <property type="term" value="P:long-chain fatty-acyl-CoA metabolic process"/>
    <property type="evidence" value="ECO:0007669"/>
    <property type="project" value="TreeGrafter"/>
</dbReference>
<dbReference type="Gene3D" id="3.40.50.12780">
    <property type="entry name" value="N-terminal domain of ligase-like"/>
    <property type="match status" value="1"/>
</dbReference>
<keyword evidence="4" id="KW-0067">ATP-binding</keyword>
<organism evidence="7">
    <name type="scientific">Absidia glauca</name>
    <name type="common">Pin mould</name>
    <dbReference type="NCBI Taxonomy" id="4829"/>
    <lineage>
        <taxon>Eukaryota</taxon>
        <taxon>Fungi</taxon>
        <taxon>Fungi incertae sedis</taxon>
        <taxon>Mucoromycota</taxon>
        <taxon>Mucoromycotina</taxon>
        <taxon>Mucoromycetes</taxon>
        <taxon>Mucorales</taxon>
        <taxon>Cunninghamellaceae</taxon>
        <taxon>Absidia</taxon>
    </lineage>
</organism>
<dbReference type="GO" id="GO:0004467">
    <property type="term" value="F:long-chain fatty acid-CoA ligase activity"/>
    <property type="evidence" value="ECO:0007669"/>
    <property type="project" value="UniProtKB-EC"/>
</dbReference>
<dbReference type="Pfam" id="PF00501">
    <property type="entry name" value="AMP-binding"/>
    <property type="match status" value="1"/>
</dbReference>
<evidence type="ECO:0000256" key="2">
    <source>
        <dbReference type="ARBA" id="ARBA00022598"/>
    </source>
</evidence>
<name>A0A168NSU8_ABSGL</name>
<evidence type="ECO:0000256" key="1">
    <source>
        <dbReference type="ARBA" id="ARBA00006432"/>
    </source>
</evidence>
<gene>
    <name evidence="7" type="primary">ABSGL_06865.1 scaffold 8678</name>
</gene>
<dbReference type="InParanoid" id="A0A168NSU8"/>
<keyword evidence="3" id="KW-0547">Nucleotide-binding</keyword>
<dbReference type="GO" id="GO:0005886">
    <property type="term" value="C:plasma membrane"/>
    <property type="evidence" value="ECO:0007669"/>
    <property type="project" value="TreeGrafter"/>
</dbReference>
<evidence type="ECO:0000313" key="8">
    <source>
        <dbReference type="Proteomes" id="UP000078561"/>
    </source>
</evidence>
<keyword evidence="8" id="KW-1185">Reference proteome</keyword>
<keyword evidence="2" id="KW-0436">Ligase</keyword>
<comment type="catalytic activity">
    <reaction evidence="5">
        <text>a long-chain fatty acid + ATP + CoA = a long-chain fatty acyl-CoA + AMP + diphosphate</text>
        <dbReference type="Rhea" id="RHEA:15421"/>
        <dbReference type="ChEBI" id="CHEBI:30616"/>
        <dbReference type="ChEBI" id="CHEBI:33019"/>
        <dbReference type="ChEBI" id="CHEBI:57287"/>
        <dbReference type="ChEBI" id="CHEBI:57560"/>
        <dbReference type="ChEBI" id="CHEBI:83139"/>
        <dbReference type="ChEBI" id="CHEBI:456215"/>
        <dbReference type="EC" id="6.2.1.3"/>
    </reaction>
</comment>
<evidence type="ECO:0000256" key="3">
    <source>
        <dbReference type="ARBA" id="ARBA00022741"/>
    </source>
</evidence>
<dbReference type="InterPro" id="IPR000873">
    <property type="entry name" value="AMP-dep_synth/lig_dom"/>
</dbReference>
<protein>
    <recommendedName>
        <fullName evidence="6">AMP-dependent synthetase/ligase domain-containing protein</fullName>
    </recommendedName>
</protein>
<evidence type="ECO:0000256" key="4">
    <source>
        <dbReference type="ARBA" id="ARBA00022840"/>
    </source>
</evidence>
<evidence type="ECO:0000256" key="5">
    <source>
        <dbReference type="ARBA" id="ARBA00036813"/>
    </source>
</evidence>
<proteinExistence type="inferred from homology"/>
<dbReference type="GO" id="GO:0005783">
    <property type="term" value="C:endoplasmic reticulum"/>
    <property type="evidence" value="ECO:0007669"/>
    <property type="project" value="TreeGrafter"/>
</dbReference>
<accession>A0A168NSU8</accession>
<dbReference type="EMBL" id="LT553503">
    <property type="protein sequence ID" value="SAM01128.1"/>
    <property type="molecule type" value="Genomic_DNA"/>
</dbReference>
<comment type="similarity">
    <text evidence="1">Belongs to the ATP-dependent AMP-binding enzyme family.</text>
</comment>
<dbReference type="AlphaFoldDB" id="A0A168NSU8"/>
<dbReference type="InterPro" id="IPR020845">
    <property type="entry name" value="AMP-binding_CS"/>
</dbReference>
<dbReference type="InterPro" id="IPR042099">
    <property type="entry name" value="ANL_N_sf"/>
</dbReference>
<dbReference type="GO" id="GO:0005524">
    <property type="term" value="F:ATP binding"/>
    <property type="evidence" value="ECO:0007669"/>
    <property type="project" value="UniProtKB-KW"/>
</dbReference>
<dbReference type="Proteomes" id="UP000078561">
    <property type="component" value="Unassembled WGS sequence"/>
</dbReference>
<dbReference type="FunCoup" id="A0A168NSU8">
    <property type="interactions" value="213"/>
</dbReference>
<dbReference type="OMA" id="CAELVCI"/>
<dbReference type="PROSITE" id="PS00455">
    <property type="entry name" value="AMP_BINDING"/>
    <property type="match status" value="1"/>
</dbReference>
<feature type="domain" description="AMP-dependent synthetase/ligase" evidence="6">
    <location>
        <begin position="113"/>
        <end position="478"/>
    </location>
</feature>
<dbReference type="SUPFAM" id="SSF56801">
    <property type="entry name" value="Acetyl-CoA synthetase-like"/>
    <property type="match status" value="1"/>
</dbReference>